<dbReference type="Gene3D" id="3.40.50.2000">
    <property type="entry name" value="Glycogen Phosphorylase B"/>
    <property type="match status" value="2"/>
</dbReference>
<sequence>MSVKNILFIDSYYNSLYGAQKSMINLALQLQEKNINVTIASMHSGFLLEEARNNSINTYSFNFNPNILKSEHQYSGLYQKITFIFLLFFSWIRAFILHFHKLKTSDVICVNDIRTFLYLFPLLMLTRKKNIWYIRIREEKRKLTFLFSFITKIIIFISSDVKKNTKIRTNVLVYVLMTGFPRFNLCYKKRKDNNEIRFVTVGSLNQRKNQVETIDLFKKIKHSTRSKCTLDIIGSYEPKDFCYYKELNSIISNDPELNSSVFIHGYCENILNLIEDYDVFLFSSLREGLPRSIIEALHAGLFVITRPVDGVNDILLYDYLGTTYTNLKNIPFEFCDIADKWLTPEFRLKRNQYINEKFNNEVFVDNFLSVLDNIEIK</sequence>
<dbReference type="RefSeq" id="WP_000114037.1">
    <property type="nucleotide sequence ID" value="NZ_AP027212.1"/>
</dbReference>
<dbReference type="SUPFAM" id="SSF53756">
    <property type="entry name" value="UDP-Glycosyltransferase/glycogen phosphorylase"/>
    <property type="match status" value="1"/>
</dbReference>
<dbReference type="InterPro" id="IPR001296">
    <property type="entry name" value="Glyco_trans_1"/>
</dbReference>
<dbReference type="GO" id="GO:1901135">
    <property type="term" value="P:carbohydrate derivative metabolic process"/>
    <property type="evidence" value="ECO:0007669"/>
    <property type="project" value="UniProtKB-ARBA"/>
</dbReference>
<dbReference type="PANTHER" id="PTHR12526:SF630">
    <property type="entry name" value="GLYCOSYLTRANSFERASE"/>
    <property type="match status" value="1"/>
</dbReference>
<dbReference type="CDD" id="cd03801">
    <property type="entry name" value="GT4_PimA-like"/>
    <property type="match status" value="1"/>
</dbReference>
<protein>
    <submittedName>
        <fullName evidence="2">WbnD</fullName>
    </submittedName>
</protein>
<reference evidence="2" key="1">
    <citation type="journal article" date="1999" name="Infect. Immun.">
        <title>Molecular characterization of the locus encoding biosynthesis of the lipopolysaccharide O antigen of Escherichia coli serotype O113.</title>
        <authorList>
            <person name="Paton A.W."/>
            <person name="Paton J.C."/>
        </authorList>
    </citation>
    <scope>NUCLEOTIDE SEQUENCE</scope>
    <source>
        <strain evidence="2">98NK2</strain>
    </source>
</reference>
<dbReference type="AlphaFoldDB" id="Q9RP58"/>
<name>Q9RP58_ECOLX</name>
<gene>
    <name evidence="2" type="primary">wbnD</name>
</gene>
<organism evidence="2">
    <name type="scientific">Escherichia coli</name>
    <dbReference type="NCBI Taxonomy" id="562"/>
    <lineage>
        <taxon>Bacteria</taxon>
        <taxon>Pseudomonadati</taxon>
        <taxon>Pseudomonadota</taxon>
        <taxon>Gammaproteobacteria</taxon>
        <taxon>Enterobacterales</taxon>
        <taxon>Enterobacteriaceae</taxon>
        <taxon>Escherichia</taxon>
    </lineage>
</organism>
<evidence type="ECO:0000313" key="2">
    <source>
        <dbReference type="EMBL" id="AAD50489.1"/>
    </source>
</evidence>
<dbReference type="EMBL" id="AF172324">
    <property type="protein sequence ID" value="AAD50489.1"/>
    <property type="molecule type" value="Genomic_DNA"/>
</dbReference>
<dbReference type="GO" id="GO:0016757">
    <property type="term" value="F:glycosyltransferase activity"/>
    <property type="evidence" value="ECO:0007669"/>
    <property type="project" value="InterPro"/>
</dbReference>
<evidence type="ECO:0000259" key="1">
    <source>
        <dbReference type="Pfam" id="PF00534"/>
    </source>
</evidence>
<feature type="domain" description="Glycosyl transferase family 1" evidence="1">
    <location>
        <begin position="188"/>
        <end position="315"/>
    </location>
</feature>
<dbReference type="CAZy" id="GT4">
    <property type="family name" value="Glycosyltransferase Family 4"/>
</dbReference>
<accession>Q9RP58</accession>
<proteinExistence type="predicted"/>
<dbReference type="Pfam" id="PF00534">
    <property type="entry name" value="Glycos_transf_1"/>
    <property type="match status" value="1"/>
</dbReference>
<dbReference type="PATRIC" id="fig|562.7401.peg.4078"/>
<dbReference type="PANTHER" id="PTHR12526">
    <property type="entry name" value="GLYCOSYLTRANSFERASE"/>
    <property type="match status" value="1"/>
</dbReference>